<accession>A0A2A3X0R2</accession>
<dbReference type="GO" id="GO:0009252">
    <property type="term" value="P:peptidoglycan biosynthetic process"/>
    <property type="evidence" value="ECO:0007669"/>
    <property type="project" value="TreeGrafter"/>
</dbReference>
<feature type="active site" description="Proton acceptor; specific for L-alanine" evidence="4">
    <location>
        <position position="307"/>
    </location>
</feature>
<keyword evidence="2 4" id="KW-0663">Pyridoxal phosphate</keyword>
<feature type="binding site" evidence="4 6">
    <location>
        <position position="355"/>
    </location>
    <ligand>
        <name>substrate</name>
    </ligand>
</feature>
<dbReference type="RefSeq" id="WP_096157374.1">
    <property type="nucleotide sequence ID" value="NZ_CP025331.1"/>
</dbReference>
<reference evidence="7 8" key="1">
    <citation type="journal article" date="2017" name="Elife">
        <title>Extensive horizontal gene transfer in cheese-associated bacteria.</title>
        <authorList>
            <person name="Bonham K.S."/>
            <person name="Wolfe B.E."/>
            <person name="Dutton R.J."/>
        </authorList>
    </citation>
    <scope>NUCLEOTIDE SEQUENCE [LARGE SCALE GENOMIC DNA]</scope>
    <source>
        <strain evidence="7 8">JB5</strain>
    </source>
</reference>
<comment type="cofactor">
    <cofactor evidence="1 4 5">
        <name>pyridoxal 5'-phosphate</name>
        <dbReference type="ChEBI" id="CHEBI:597326"/>
    </cofactor>
</comment>
<dbReference type="AlphaFoldDB" id="A0A2A3X0R2"/>
<evidence type="ECO:0000256" key="4">
    <source>
        <dbReference type="HAMAP-Rule" id="MF_01201"/>
    </source>
</evidence>
<dbReference type="PROSITE" id="PS00395">
    <property type="entry name" value="ALANINE_RACEMASE"/>
    <property type="match status" value="1"/>
</dbReference>
<dbReference type="EMBL" id="NRGX01000001">
    <property type="protein sequence ID" value="PCC17375.1"/>
    <property type="molecule type" value="Genomic_DNA"/>
</dbReference>
<dbReference type="Pfam" id="PF01168">
    <property type="entry name" value="Ala_racemase_N"/>
    <property type="match status" value="2"/>
</dbReference>
<dbReference type="InterPro" id="IPR001608">
    <property type="entry name" value="Ala_racemase_N"/>
</dbReference>
<evidence type="ECO:0000256" key="2">
    <source>
        <dbReference type="ARBA" id="ARBA00022898"/>
    </source>
</evidence>
<sequence>MTSTDSTGALVRAEIDVAALRANAAVLAERLAPARLKCVLKANAYGHGVEIIARGLFAAGWRDFCVATISEGLRLREILGDDATILAWLYGPTTDLDAALAARIELGVSTVDSLDRLRDAAHRTKTTARVHLKADTGLGRNGLAPADWARALERLRALAPHRQRGGSETGDPEESGPARTGPDESVLSLEVVGLMSHYAVADEPDRVETAQQTQVLESAHRELTAVLDEAQGRLGESDRLEVHIANSPAALTLLPFPGTSARVGLSLYGLSPLEDRDSQDLGLAPVMRLVSQVVNLKDVPGGHGASYGLTFTAQNDTRFALVPGGYGDGIARSASNRAEVSIRGIRYPVVGRIAMDQMIVDVGAGEVAIGDEVVIFGPDGPSAAEWGTWADTINYEIVTRISDRVDRVEIDGRKSQGHESRKTDGEDVESTRGEGAETQ</sequence>
<dbReference type="PRINTS" id="PR00992">
    <property type="entry name" value="ALARACEMASE"/>
</dbReference>
<dbReference type="SUPFAM" id="SSF50621">
    <property type="entry name" value="Alanine racemase C-terminal domain-like"/>
    <property type="match status" value="1"/>
</dbReference>
<feature type="binding site" evidence="4 6">
    <location>
        <position position="140"/>
    </location>
    <ligand>
        <name>substrate</name>
    </ligand>
</feature>
<dbReference type="UniPathway" id="UPA00042">
    <property type="reaction ID" value="UER00497"/>
</dbReference>
<evidence type="ECO:0000313" key="8">
    <source>
        <dbReference type="Proteomes" id="UP000218377"/>
    </source>
</evidence>
<evidence type="ECO:0000256" key="3">
    <source>
        <dbReference type="ARBA" id="ARBA00023235"/>
    </source>
</evidence>
<dbReference type="InterPro" id="IPR020622">
    <property type="entry name" value="Ala_racemase_pyridoxalP-BS"/>
</dbReference>
<dbReference type="GO" id="GO:0030632">
    <property type="term" value="P:D-alanine biosynthetic process"/>
    <property type="evidence" value="ECO:0007669"/>
    <property type="project" value="UniProtKB-UniRule"/>
</dbReference>
<dbReference type="GO" id="GO:0008784">
    <property type="term" value="F:alanine racemase activity"/>
    <property type="evidence" value="ECO:0007669"/>
    <property type="project" value="UniProtKB-UniRule"/>
</dbReference>
<comment type="function">
    <text evidence="4">Catalyzes the interconversion of L-alanine and D-alanine. May also act on other amino acids.</text>
</comment>
<comment type="similarity">
    <text evidence="4">Belongs to the alanine racemase family.</text>
</comment>
<dbReference type="GO" id="GO:0030170">
    <property type="term" value="F:pyridoxal phosphate binding"/>
    <property type="evidence" value="ECO:0007669"/>
    <property type="project" value="UniProtKB-UniRule"/>
</dbReference>
<dbReference type="Gene3D" id="3.20.20.10">
    <property type="entry name" value="Alanine racemase"/>
    <property type="match status" value="1"/>
</dbReference>
<dbReference type="InterPro" id="IPR029066">
    <property type="entry name" value="PLP-binding_barrel"/>
</dbReference>
<organism evidence="7 8">
    <name type="scientific">Brevibacterium aurantiacum</name>
    <dbReference type="NCBI Taxonomy" id="273384"/>
    <lineage>
        <taxon>Bacteria</taxon>
        <taxon>Bacillati</taxon>
        <taxon>Actinomycetota</taxon>
        <taxon>Actinomycetes</taxon>
        <taxon>Micrococcales</taxon>
        <taxon>Brevibacteriaceae</taxon>
        <taxon>Brevibacterium</taxon>
    </lineage>
</organism>
<evidence type="ECO:0000256" key="1">
    <source>
        <dbReference type="ARBA" id="ARBA00001933"/>
    </source>
</evidence>
<name>A0A2A3X0R2_BREAU</name>
<dbReference type="GO" id="GO:0005829">
    <property type="term" value="C:cytosol"/>
    <property type="evidence" value="ECO:0007669"/>
    <property type="project" value="TreeGrafter"/>
</dbReference>
<dbReference type="PANTHER" id="PTHR30511:SF0">
    <property type="entry name" value="ALANINE RACEMASE, CATABOLIC-RELATED"/>
    <property type="match status" value="1"/>
</dbReference>
<dbReference type="SUPFAM" id="SSF51419">
    <property type="entry name" value="PLP-binding barrel"/>
    <property type="match status" value="2"/>
</dbReference>
<feature type="active site" description="Proton acceptor; specific for D-alanine" evidence="4">
    <location>
        <position position="41"/>
    </location>
</feature>
<dbReference type="SMART" id="SM01005">
    <property type="entry name" value="Ala_racemase_C"/>
    <property type="match status" value="1"/>
</dbReference>
<evidence type="ECO:0000256" key="6">
    <source>
        <dbReference type="PIRSR" id="PIRSR600821-52"/>
    </source>
</evidence>
<dbReference type="PANTHER" id="PTHR30511">
    <property type="entry name" value="ALANINE RACEMASE"/>
    <property type="match status" value="1"/>
</dbReference>
<comment type="catalytic activity">
    <reaction evidence="4">
        <text>L-alanine = D-alanine</text>
        <dbReference type="Rhea" id="RHEA:20249"/>
        <dbReference type="ChEBI" id="CHEBI:57416"/>
        <dbReference type="ChEBI" id="CHEBI:57972"/>
        <dbReference type="EC" id="5.1.1.1"/>
    </reaction>
</comment>
<evidence type="ECO:0000313" key="7">
    <source>
        <dbReference type="EMBL" id="PCC17375.1"/>
    </source>
</evidence>
<dbReference type="CDD" id="cd00430">
    <property type="entry name" value="PLPDE_III_AR"/>
    <property type="match status" value="1"/>
</dbReference>
<proteinExistence type="inferred from homology"/>
<dbReference type="Proteomes" id="UP000218377">
    <property type="component" value="Unassembled WGS sequence"/>
</dbReference>
<protein>
    <recommendedName>
        <fullName evidence="4">Alanine racemase</fullName>
        <ecNumber evidence="4">5.1.1.1</ecNumber>
    </recommendedName>
</protein>
<evidence type="ECO:0000256" key="5">
    <source>
        <dbReference type="PIRSR" id="PIRSR600821-50"/>
    </source>
</evidence>
<comment type="pathway">
    <text evidence="4">Amino-acid biosynthesis; D-alanine biosynthesis; D-alanine from L-alanine: step 1/1.</text>
</comment>
<dbReference type="Gene3D" id="2.40.37.10">
    <property type="entry name" value="Lyase, Ornithine Decarboxylase, Chain A, domain 1"/>
    <property type="match status" value="1"/>
</dbReference>
<gene>
    <name evidence="7" type="ORF">CIK79_03130</name>
</gene>
<feature type="modified residue" description="N6-(pyridoxal phosphate)lysine" evidence="4 5">
    <location>
        <position position="41"/>
    </location>
</feature>
<dbReference type="HAMAP" id="MF_01201">
    <property type="entry name" value="Ala_racemase"/>
    <property type="match status" value="1"/>
</dbReference>
<dbReference type="InterPro" id="IPR000821">
    <property type="entry name" value="Ala_racemase"/>
</dbReference>
<dbReference type="InterPro" id="IPR011079">
    <property type="entry name" value="Ala_racemase_C"/>
</dbReference>
<dbReference type="InterPro" id="IPR009006">
    <property type="entry name" value="Ala_racemase/Decarboxylase_C"/>
</dbReference>
<dbReference type="EC" id="5.1.1.1" evidence="4"/>
<comment type="caution">
    <text evidence="7">The sequence shown here is derived from an EMBL/GenBank/DDBJ whole genome shotgun (WGS) entry which is preliminary data.</text>
</comment>
<dbReference type="Pfam" id="PF00842">
    <property type="entry name" value="Ala_racemase_C"/>
    <property type="match status" value="1"/>
</dbReference>
<keyword evidence="3 4" id="KW-0413">Isomerase</keyword>